<organism evidence="2 3">
    <name type="scientific">Rarobacter faecitabidus</name>
    <dbReference type="NCBI Taxonomy" id="13243"/>
    <lineage>
        <taxon>Bacteria</taxon>
        <taxon>Bacillati</taxon>
        <taxon>Actinomycetota</taxon>
        <taxon>Actinomycetes</taxon>
        <taxon>Micrococcales</taxon>
        <taxon>Rarobacteraceae</taxon>
        <taxon>Rarobacter</taxon>
    </lineage>
</organism>
<proteinExistence type="predicted"/>
<dbReference type="Proteomes" id="UP000315389">
    <property type="component" value="Unassembled WGS sequence"/>
</dbReference>
<gene>
    <name evidence="2" type="ORF">FB461_2105</name>
</gene>
<feature type="domain" description="DUF1540" evidence="1">
    <location>
        <begin position="64"/>
        <end position="99"/>
    </location>
</feature>
<reference evidence="2 3" key="1">
    <citation type="submission" date="2019-06" db="EMBL/GenBank/DDBJ databases">
        <title>Sequencing the genomes of 1000 actinobacteria strains.</title>
        <authorList>
            <person name="Klenk H.-P."/>
        </authorList>
    </citation>
    <scope>NUCLEOTIDE SEQUENCE [LARGE SCALE GENOMIC DNA]</scope>
    <source>
        <strain evidence="2 3">DSM 4813</strain>
    </source>
</reference>
<keyword evidence="3" id="KW-1185">Reference proteome</keyword>
<dbReference type="InterPro" id="IPR011437">
    <property type="entry name" value="DUF1540"/>
</dbReference>
<protein>
    <submittedName>
        <fullName evidence="2">Uncharacterized protein DUF1540</fullName>
    </submittedName>
</protein>
<dbReference type="EMBL" id="VFOS01000004">
    <property type="protein sequence ID" value="TQL57371.1"/>
    <property type="molecule type" value="Genomic_DNA"/>
</dbReference>
<accession>A0A542ZAQ2</accession>
<sequence>MSTVADLPHISECSVAGCSYNSEHSCHAGAVTIAQSSGSTSCATFIPLGIKGGLDRVVAEVGACHRSNCTHNSSLECHASTVRIGAGPDDVTHAGCLTFETR</sequence>
<name>A0A542ZAQ2_RARFA</name>
<evidence type="ECO:0000259" key="1">
    <source>
        <dbReference type="Pfam" id="PF07561"/>
    </source>
</evidence>
<dbReference type="RefSeq" id="WP_211349912.1">
    <property type="nucleotide sequence ID" value="NZ_BAAASV010000002.1"/>
</dbReference>
<comment type="caution">
    <text evidence="2">The sequence shown here is derived from an EMBL/GenBank/DDBJ whole genome shotgun (WGS) entry which is preliminary data.</text>
</comment>
<evidence type="ECO:0000313" key="2">
    <source>
        <dbReference type="EMBL" id="TQL57371.1"/>
    </source>
</evidence>
<evidence type="ECO:0000313" key="3">
    <source>
        <dbReference type="Proteomes" id="UP000315389"/>
    </source>
</evidence>
<dbReference type="Pfam" id="PF07561">
    <property type="entry name" value="DUF1540"/>
    <property type="match status" value="2"/>
</dbReference>
<feature type="domain" description="DUF1540" evidence="1">
    <location>
        <begin position="13"/>
        <end position="45"/>
    </location>
</feature>
<dbReference type="AlphaFoldDB" id="A0A542ZAQ2"/>